<gene>
    <name evidence="1" type="ORF">FH972_013700</name>
</gene>
<dbReference type="OrthoDB" id="686027at2759"/>
<proteinExistence type="predicted"/>
<organism evidence="1 2">
    <name type="scientific">Carpinus fangiana</name>
    <dbReference type="NCBI Taxonomy" id="176857"/>
    <lineage>
        <taxon>Eukaryota</taxon>
        <taxon>Viridiplantae</taxon>
        <taxon>Streptophyta</taxon>
        <taxon>Embryophyta</taxon>
        <taxon>Tracheophyta</taxon>
        <taxon>Spermatophyta</taxon>
        <taxon>Magnoliopsida</taxon>
        <taxon>eudicotyledons</taxon>
        <taxon>Gunneridae</taxon>
        <taxon>Pentapetalae</taxon>
        <taxon>rosids</taxon>
        <taxon>fabids</taxon>
        <taxon>Fagales</taxon>
        <taxon>Betulaceae</taxon>
        <taxon>Carpinus</taxon>
    </lineage>
</organism>
<protein>
    <recommendedName>
        <fullName evidence="3">HMA domain-containing protein</fullName>
    </recommendedName>
</protein>
<sequence>MNPNSNSPNPIPKDELDATNFNADVVDFNGGAQQRQKLVVKFPENDVDVKRVASSVATLKSVLQGIDFLSLEIKDGKPELILEGTMDIAQVVSKLNEMWGEVDAVATDSTPIGEQVGSDI</sequence>
<keyword evidence="2" id="KW-1185">Reference proteome</keyword>
<dbReference type="AlphaFoldDB" id="A0A5N6R8I2"/>
<accession>A0A5N6R8I2</accession>
<dbReference type="EMBL" id="CM017325">
    <property type="protein sequence ID" value="KAE8056971.1"/>
    <property type="molecule type" value="Genomic_DNA"/>
</dbReference>
<evidence type="ECO:0000313" key="1">
    <source>
        <dbReference type="EMBL" id="KAE8056971.1"/>
    </source>
</evidence>
<dbReference type="Proteomes" id="UP000327013">
    <property type="component" value="Chromosome 5"/>
</dbReference>
<evidence type="ECO:0008006" key="3">
    <source>
        <dbReference type="Google" id="ProtNLM"/>
    </source>
</evidence>
<evidence type="ECO:0000313" key="2">
    <source>
        <dbReference type="Proteomes" id="UP000327013"/>
    </source>
</evidence>
<reference evidence="1 2" key="1">
    <citation type="submission" date="2019-06" db="EMBL/GenBank/DDBJ databases">
        <title>A chromosomal-level reference genome of Carpinus fangiana (Coryloideae, Betulaceae).</title>
        <authorList>
            <person name="Yang X."/>
            <person name="Wang Z."/>
            <person name="Zhang L."/>
            <person name="Hao G."/>
            <person name="Liu J."/>
            <person name="Yang Y."/>
        </authorList>
    </citation>
    <scope>NUCLEOTIDE SEQUENCE [LARGE SCALE GENOMIC DNA]</scope>
    <source>
        <strain evidence="1">Cfa_2016G</strain>
        <tissue evidence="1">Leaf</tissue>
    </source>
</reference>
<name>A0A5N6R8I2_9ROSI</name>